<dbReference type="Proteomes" id="UP000199340">
    <property type="component" value="Unassembled WGS sequence"/>
</dbReference>
<sequence>RLQLRVQRYGWDAACPHYHVGWSDQLRPAHDRILKMARVDPGQRVIETACGSGLITMRLAEQVGAAGYVLATDLSQGMIDDLQARLRENGIEGVEVRRMPAESLDVPDETFDAAICALGLMYTPDPAAAVSEMARAVAPGGKVTATVWGERRNCGWAEVFPIVDARVASEVCPMFFGTGAPNALKRIFEDADLENIGEHRQFETLVFRSDEDVVNAVLLGGPVALAIKRFDDQDWNEVRQEFLASVADYRNNDGSYGIPGEFVTVNGIRPPN</sequence>
<gene>
    <name evidence="2" type="ORF">SAMN05421850_1221</name>
</gene>
<dbReference type="RefSeq" id="WP_217629256.1">
    <property type="nucleotide sequence ID" value="NZ_FNEB01000022.1"/>
</dbReference>
<dbReference type="Pfam" id="PF13649">
    <property type="entry name" value="Methyltransf_25"/>
    <property type="match status" value="1"/>
</dbReference>
<dbReference type="GO" id="GO:0008168">
    <property type="term" value="F:methyltransferase activity"/>
    <property type="evidence" value="ECO:0007669"/>
    <property type="project" value="UniProtKB-KW"/>
</dbReference>
<dbReference type="GO" id="GO:0032259">
    <property type="term" value="P:methylation"/>
    <property type="evidence" value="ECO:0007669"/>
    <property type="project" value="UniProtKB-KW"/>
</dbReference>
<dbReference type="EMBL" id="FNEB01000022">
    <property type="protein sequence ID" value="SDJ40385.1"/>
    <property type="molecule type" value="Genomic_DNA"/>
</dbReference>
<evidence type="ECO:0000313" key="3">
    <source>
        <dbReference type="Proteomes" id="UP000199340"/>
    </source>
</evidence>
<dbReference type="InterPro" id="IPR041698">
    <property type="entry name" value="Methyltransf_25"/>
</dbReference>
<evidence type="ECO:0000259" key="1">
    <source>
        <dbReference type="Pfam" id="PF13649"/>
    </source>
</evidence>
<dbReference type="SUPFAM" id="SSF53335">
    <property type="entry name" value="S-adenosyl-L-methionine-dependent methyltransferases"/>
    <property type="match status" value="1"/>
</dbReference>
<dbReference type="STRING" id="490829.SAMN05421850_1221"/>
<keyword evidence="2" id="KW-0489">Methyltransferase</keyword>
<organism evidence="2 3">
    <name type="scientific">Lutimaribacter saemankumensis</name>
    <dbReference type="NCBI Taxonomy" id="490829"/>
    <lineage>
        <taxon>Bacteria</taxon>
        <taxon>Pseudomonadati</taxon>
        <taxon>Pseudomonadota</taxon>
        <taxon>Alphaproteobacteria</taxon>
        <taxon>Rhodobacterales</taxon>
        <taxon>Roseobacteraceae</taxon>
        <taxon>Lutimaribacter</taxon>
    </lineage>
</organism>
<name>A0A1G8THK3_9RHOB</name>
<feature type="non-terminal residue" evidence="2">
    <location>
        <position position="1"/>
    </location>
</feature>
<protein>
    <submittedName>
        <fullName evidence="2">Methyltransferase domain-containing protein</fullName>
    </submittedName>
</protein>
<dbReference type="PANTHER" id="PTHR42912:SF80">
    <property type="entry name" value="METHYLTRANSFERASE DOMAIN-CONTAINING PROTEIN"/>
    <property type="match status" value="1"/>
</dbReference>
<dbReference type="CDD" id="cd02440">
    <property type="entry name" value="AdoMet_MTases"/>
    <property type="match status" value="1"/>
</dbReference>
<proteinExistence type="predicted"/>
<keyword evidence="3" id="KW-1185">Reference proteome</keyword>
<dbReference type="PANTHER" id="PTHR42912">
    <property type="entry name" value="METHYLTRANSFERASE"/>
    <property type="match status" value="1"/>
</dbReference>
<dbReference type="InterPro" id="IPR029063">
    <property type="entry name" value="SAM-dependent_MTases_sf"/>
</dbReference>
<dbReference type="InterPro" id="IPR050508">
    <property type="entry name" value="Methyltransf_Superfamily"/>
</dbReference>
<evidence type="ECO:0000313" key="2">
    <source>
        <dbReference type="EMBL" id="SDJ40385.1"/>
    </source>
</evidence>
<dbReference type="AlphaFoldDB" id="A0A1G8THK3"/>
<reference evidence="2 3" key="1">
    <citation type="submission" date="2016-10" db="EMBL/GenBank/DDBJ databases">
        <authorList>
            <person name="de Groot N.N."/>
        </authorList>
    </citation>
    <scope>NUCLEOTIDE SEQUENCE [LARGE SCALE GENOMIC DNA]</scope>
    <source>
        <strain evidence="2 3">DSM 28010</strain>
    </source>
</reference>
<feature type="domain" description="Methyltransferase" evidence="1">
    <location>
        <begin position="45"/>
        <end position="141"/>
    </location>
</feature>
<accession>A0A1G8THK3</accession>
<keyword evidence="2" id="KW-0808">Transferase</keyword>
<dbReference type="Gene3D" id="3.40.50.150">
    <property type="entry name" value="Vaccinia Virus protein VP39"/>
    <property type="match status" value="1"/>
</dbReference>